<accession>A0A7C5XLE1</accession>
<proteinExistence type="predicted"/>
<evidence type="ECO:0000259" key="1">
    <source>
        <dbReference type="Pfam" id="PF00248"/>
    </source>
</evidence>
<gene>
    <name evidence="2" type="ORF">ENM84_00425</name>
</gene>
<dbReference type="CDD" id="cd19072">
    <property type="entry name" value="AKR_AKR3F1-like"/>
    <property type="match status" value="1"/>
</dbReference>
<feature type="domain" description="NADP-dependent oxidoreductase" evidence="1">
    <location>
        <begin position="17"/>
        <end position="269"/>
    </location>
</feature>
<dbReference type="SUPFAM" id="SSF51430">
    <property type="entry name" value="NAD(P)-linked oxidoreductase"/>
    <property type="match status" value="1"/>
</dbReference>
<dbReference type="GO" id="GO:0016491">
    <property type="term" value="F:oxidoreductase activity"/>
    <property type="evidence" value="ECO:0007669"/>
    <property type="project" value="InterPro"/>
</dbReference>
<dbReference type="InterPro" id="IPR023210">
    <property type="entry name" value="NADP_OxRdtase_dom"/>
</dbReference>
<organism evidence="2">
    <name type="scientific">Ignisphaera aggregans</name>
    <dbReference type="NCBI Taxonomy" id="334771"/>
    <lineage>
        <taxon>Archaea</taxon>
        <taxon>Thermoproteota</taxon>
        <taxon>Thermoprotei</taxon>
        <taxon>Desulfurococcales</taxon>
        <taxon>Desulfurococcaceae</taxon>
        <taxon>Ignisphaera</taxon>
    </lineage>
</organism>
<dbReference type="PANTHER" id="PTHR43638">
    <property type="entry name" value="OXIDOREDUCTASE, ALDO/KETO REDUCTASE FAMILY PROTEIN"/>
    <property type="match status" value="1"/>
</dbReference>
<name>A0A7C5XLE1_9CREN</name>
<dbReference type="PRINTS" id="PR00069">
    <property type="entry name" value="ALDKETRDTASE"/>
</dbReference>
<dbReference type="EMBL" id="DRZI01000016">
    <property type="protein sequence ID" value="HHP81107.1"/>
    <property type="molecule type" value="Genomic_DNA"/>
</dbReference>
<reference evidence="2" key="1">
    <citation type="journal article" date="2020" name="mSystems">
        <title>Genome- and Community-Level Interaction Insights into Carbon Utilization and Element Cycling Functions of Hydrothermarchaeota in Hydrothermal Sediment.</title>
        <authorList>
            <person name="Zhou Z."/>
            <person name="Liu Y."/>
            <person name="Xu W."/>
            <person name="Pan J."/>
            <person name="Luo Z.H."/>
            <person name="Li M."/>
        </authorList>
    </citation>
    <scope>NUCLEOTIDE SEQUENCE [LARGE SCALE GENOMIC DNA]</scope>
    <source>
        <strain evidence="2">SpSt-1121</strain>
    </source>
</reference>
<protein>
    <submittedName>
        <fullName evidence="2">Aldo/keto reductase</fullName>
    </submittedName>
</protein>
<sequence>MERDVKCFKDIGCVSSIGIGTWGIGGGYWSPDYSNDKLWIEVIRRAIELGVNLIDTAEMYGGGHSEEIVGIAVKSFKRDDVVIVTKVWPTNASYENVLKSAKASMNRLGTYIDIYLLHWPSESTPICETIKAFEKLVDDGAIRFFGLSNFNVKGIEEARSCCRKYDVHVIQNHYSLLHRDDEESVIPYTAREGMMYMAYSPLEKGALARDPYLKEIGEKYGKTATQVALNWLISNENVVPIPKAGNVKHLEENVGAMGWRLSKEDWLEISRRFSRKAYL</sequence>
<dbReference type="InterPro" id="IPR036812">
    <property type="entry name" value="NAD(P)_OxRdtase_dom_sf"/>
</dbReference>
<dbReference type="InterPro" id="IPR020471">
    <property type="entry name" value="AKR"/>
</dbReference>
<dbReference type="AlphaFoldDB" id="A0A7C5XLE1"/>
<comment type="caution">
    <text evidence="2">The sequence shown here is derived from an EMBL/GenBank/DDBJ whole genome shotgun (WGS) entry which is preliminary data.</text>
</comment>
<dbReference type="Pfam" id="PF00248">
    <property type="entry name" value="Aldo_ket_red"/>
    <property type="match status" value="1"/>
</dbReference>
<dbReference type="PANTHER" id="PTHR43638:SF3">
    <property type="entry name" value="ALDEHYDE REDUCTASE"/>
    <property type="match status" value="1"/>
</dbReference>
<dbReference type="Gene3D" id="3.20.20.100">
    <property type="entry name" value="NADP-dependent oxidoreductase domain"/>
    <property type="match status" value="1"/>
</dbReference>
<evidence type="ECO:0000313" key="2">
    <source>
        <dbReference type="EMBL" id="HHP81107.1"/>
    </source>
</evidence>